<dbReference type="EMBL" id="WHNP01000041">
    <property type="protein sequence ID" value="MPW21292.1"/>
    <property type="molecule type" value="Genomic_DNA"/>
</dbReference>
<reference evidence="2 3" key="1">
    <citation type="submission" date="2019-10" db="EMBL/GenBank/DDBJ databases">
        <title>Paraburkholderia sp. isolated from nodules of Mimosa pudica from Brazilian Atlantic Forest soils.</title>
        <authorList>
            <person name="Paulitsch F."/>
            <person name="Hungria M."/>
            <person name="Dall'Agnol R."/>
        </authorList>
    </citation>
    <scope>NUCLEOTIDE SEQUENCE [LARGE SCALE GENOMIC DNA]</scope>
    <source>
        <strain evidence="2 3">CNPSo 3157</strain>
    </source>
</reference>
<dbReference type="RefSeq" id="WP_152764857.1">
    <property type="nucleotide sequence ID" value="NZ_WHNP01000041.1"/>
</dbReference>
<dbReference type="AlphaFoldDB" id="A0A7X1NG49"/>
<comment type="caution">
    <text evidence="2">The sequence shown here is derived from an EMBL/GenBank/DDBJ whole genome shotgun (WGS) entry which is preliminary data.</text>
</comment>
<proteinExistence type="predicted"/>
<feature type="region of interest" description="Disordered" evidence="1">
    <location>
        <begin position="1"/>
        <end position="22"/>
    </location>
</feature>
<evidence type="ECO:0000313" key="2">
    <source>
        <dbReference type="EMBL" id="MPW21292.1"/>
    </source>
</evidence>
<organism evidence="2 3">
    <name type="scientific">Paraburkholderia franconis</name>
    <dbReference type="NCBI Taxonomy" id="2654983"/>
    <lineage>
        <taxon>Bacteria</taxon>
        <taxon>Pseudomonadati</taxon>
        <taxon>Pseudomonadota</taxon>
        <taxon>Betaproteobacteria</taxon>
        <taxon>Burkholderiales</taxon>
        <taxon>Burkholderiaceae</taxon>
        <taxon>Paraburkholderia</taxon>
    </lineage>
</organism>
<dbReference type="Proteomes" id="UP000484381">
    <property type="component" value="Unassembled WGS sequence"/>
</dbReference>
<sequence>MTYHVTPVFSGQNTVSSSSSLDDGKRTELLCHLVAEQLLSRAIAGIWLTPESLVECIQRWARMKGVSPGWLDGTRIGQLSEQLAFDLWKIQHLRGPTRITSFFDVQGMLDNDSPFVKRMCAVCEARLLAHGMVEARSWRSEVACGGGSYGPADRHVSMM</sequence>
<keyword evidence="3" id="KW-1185">Reference proteome</keyword>
<feature type="compositionally biased region" description="Polar residues" evidence="1">
    <location>
        <begin position="9"/>
        <end position="21"/>
    </location>
</feature>
<evidence type="ECO:0000313" key="3">
    <source>
        <dbReference type="Proteomes" id="UP000484381"/>
    </source>
</evidence>
<accession>A0A7X1NG49</accession>
<gene>
    <name evidence="2" type="ORF">GCT13_31555</name>
</gene>
<evidence type="ECO:0000256" key="1">
    <source>
        <dbReference type="SAM" id="MobiDB-lite"/>
    </source>
</evidence>
<protein>
    <submittedName>
        <fullName evidence="2">Uncharacterized protein</fullName>
    </submittedName>
</protein>
<name>A0A7X1NG49_9BURK</name>